<keyword evidence="9" id="KW-1185">Reference proteome</keyword>
<dbReference type="GO" id="GO:0007165">
    <property type="term" value="P:signal transduction"/>
    <property type="evidence" value="ECO:0000318"/>
    <property type="project" value="GO_Central"/>
</dbReference>
<evidence type="ECO:0000256" key="6">
    <source>
        <dbReference type="ARBA" id="ARBA00023211"/>
    </source>
</evidence>
<keyword evidence="3" id="KW-0479">Metal-binding</keyword>
<dbReference type="GO" id="GO:0004722">
    <property type="term" value="F:protein serine/threonine phosphatase activity"/>
    <property type="evidence" value="ECO:0000318"/>
    <property type="project" value="GO_Central"/>
</dbReference>
<protein>
    <recommendedName>
        <fullName evidence="7">PPM-type phosphatase domain-containing protein</fullName>
    </recommendedName>
</protein>
<comment type="cofactor">
    <cofactor evidence="1">
        <name>Mn(2+)</name>
        <dbReference type="ChEBI" id="CHEBI:29035"/>
    </cofactor>
</comment>
<keyword evidence="5" id="KW-0460">Magnesium</keyword>
<dbReference type="CDD" id="cd00143">
    <property type="entry name" value="PP2Cc"/>
    <property type="match status" value="1"/>
</dbReference>
<dbReference type="Gene3D" id="3.60.40.10">
    <property type="entry name" value="PPM-type phosphatase domain"/>
    <property type="match status" value="1"/>
</dbReference>
<dbReference type="EMBL" id="CM004404">
    <property type="protein sequence ID" value="OAY23897.1"/>
    <property type="molecule type" value="Genomic_DNA"/>
</dbReference>
<dbReference type="SUPFAM" id="SSF81606">
    <property type="entry name" value="PP2C-like"/>
    <property type="match status" value="1"/>
</dbReference>
<dbReference type="InterPro" id="IPR015655">
    <property type="entry name" value="PP2C"/>
</dbReference>
<evidence type="ECO:0000256" key="4">
    <source>
        <dbReference type="ARBA" id="ARBA00022801"/>
    </source>
</evidence>
<dbReference type="SMART" id="SM00332">
    <property type="entry name" value="PP2Cc"/>
    <property type="match status" value="1"/>
</dbReference>
<accession>A0A2C9U3H0</accession>
<keyword evidence="6" id="KW-0464">Manganese</keyword>
<evidence type="ECO:0000256" key="1">
    <source>
        <dbReference type="ARBA" id="ARBA00001936"/>
    </source>
</evidence>
<evidence type="ECO:0000256" key="5">
    <source>
        <dbReference type="ARBA" id="ARBA00022842"/>
    </source>
</evidence>
<dbReference type="InterPro" id="IPR036457">
    <property type="entry name" value="PPM-type-like_dom_sf"/>
</dbReference>
<reference evidence="9" key="1">
    <citation type="journal article" date="2016" name="Nat. Biotechnol.">
        <title>Sequencing wild and cultivated cassava and related species reveals extensive interspecific hybridization and genetic diversity.</title>
        <authorList>
            <person name="Bredeson J.V."/>
            <person name="Lyons J.B."/>
            <person name="Prochnik S.E."/>
            <person name="Wu G.A."/>
            <person name="Ha C.M."/>
            <person name="Edsinger-Gonzales E."/>
            <person name="Grimwood J."/>
            <person name="Schmutz J."/>
            <person name="Rabbi I.Y."/>
            <person name="Egesi C."/>
            <person name="Nauluvula P."/>
            <person name="Lebot V."/>
            <person name="Ndunguru J."/>
            <person name="Mkamilo G."/>
            <person name="Bart R.S."/>
            <person name="Setter T.L."/>
            <person name="Gleadow R.M."/>
            <person name="Kulakow P."/>
            <person name="Ferguson M.E."/>
            <person name="Rounsley S."/>
            <person name="Rokhsar D.S."/>
        </authorList>
    </citation>
    <scope>NUCLEOTIDE SEQUENCE [LARGE SCALE GENOMIC DNA]</scope>
    <source>
        <strain evidence="9">cv. AM560-2</strain>
    </source>
</reference>
<evidence type="ECO:0000313" key="9">
    <source>
        <dbReference type="Proteomes" id="UP000091857"/>
    </source>
</evidence>
<organism evidence="8 9">
    <name type="scientific">Manihot esculenta</name>
    <name type="common">Cassava</name>
    <name type="synonym">Jatropha manihot</name>
    <dbReference type="NCBI Taxonomy" id="3983"/>
    <lineage>
        <taxon>Eukaryota</taxon>
        <taxon>Viridiplantae</taxon>
        <taxon>Streptophyta</taxon>
        <taxon>Embryophyta</taxon>
        <taxon>Tracheophyta</taxon>
        <taxon>Spermatophyta</taxon>
        <taxon>Magnoliopsida</taxon>
        <taxon>eudicotyledons</taxon>
        <taxon>Gunneridae</taxon>
        <taxon>Pentapetalae</taxon>
        <taxon>rosids</taxon>
        <taxon>fabids</taxon>
        <taxon>Malpighiales</taxon>
        <taxon>Euphorbiaceae</taxon>
        <taxon>Crotonoideae</taxon>
        <taxon>Manihoteae</taxon>
        <taxon>Manihot</taxon>
    </lineage>
</organism>
<dbReference type="AlphaFoldDB" id="A0A2C9U3H0"/>
<evidence type="ECO:0000256" key="2">
    <source>
        <dbReference type="ARBA" id="ARBA00001946"/>
    </source>
</evidence>
<dbReference type="InterPro" id="IPR001932">
    <property type="entry name" value="PPM-type_phosphatase-like_dom"/>
</dbReference>
<evidence type="ECO:0000313" key="8">
    <source>
        <dbReference type="EMBL" id="OAY23897.1"/>
    </source>
</evidence>
<comment type="cofactor">
    <cofactor evidence="2">
        <name>Mg(2+)</name>
        <dbReference type="ChEBI" id="CHEBI:18420"/>
    </cofactor>
</comment>
<dbReference type="FunFam" id="3.60.40.10:FF:000079">
    <property type="entry name" value="Probable protein phosphatase 2C 74"/>
    <property type="match status" value="1"/>
</dbReference>
<dbReference type="Gramene" id="Manes.18G116200.1.v8.1">
    <property type="protein sequence ID" value="Manes.18G116200.1.v8.1.CDS"/>
    <property type="gene ID" value="Manes.18G116200.v8.1"/>
</dbReference>
<dbReference type="PANTHER" id="PTHR47992">
    <property type="entry name" value="PROTEIN PHOSPHATASE"/>
    <property type="match status" value="1"/>
</dbReference>
<name>A0A2C9U3H0_MANES</name>
<dbReference type="OrthoDB" id="10264738at2759"/>
<keyword evidence="4" id="KW-0378">Hydrolase</keyword>
<dbReference type="PROSITE" id="PS51746">
    <property type="entry name" value="PPM_2"/>
    <property type="match status" value="1"/>
</dbReference>
<evidence type="ECO:0000259" key="7">
    <source>
        <dbReference type="PROSITE" id="PS51746"/>
    </source>
</evidence>
<evidence type="ECO:0000256" key="3">
    <source>
        <dbReference type="ARBA" id="ARBA00022723"/>
    </source>
</evidence>
<dbReference type="SMART" id="SM00331">
    <property type="entry name" value="PP2C_SIG"/>
    <property type="match status" value="1"/>
</dbReference>
<dbReference type="Pfam" id="PF00481">
    <property type="entry name" value="PP2C"/>
    <property type="match status" value="1"/>
</dbReference>
<dbReference type="GO" id="GO:0046872">
    <property type="term" value="F:metal ion binding"/>
    <property type="evidence" value="ECO:0007669"/>
    <property type="project" value="UniProtKB-KW"/>
</dbReference>
<sequence>MIHLEDFLWGFSIVSLFLYFLQSLRRAISMASLCLSSPSSSSSLASTSPSWVTQFVLGRREEDGTVSGDVNLLRDHETQIEEKSMQENLGLDDKFLQEINPAGFLLVKESDSLVMEKAAAENNNKNKSSTKLKKRPARLVLPEYYPKLEFGEKDRKLENMEFEVKGRDFCLASKKGRRQCMEDGYGVMTDILGDTKQAFFAVIDGHGGRAAADYVAENLGKNILRFLENAGKGEDDHQLEEAIRGGYLITDREFLSQQGVCSGACVASVLLKDGELHVANVGDCKVVLSRKGVADTLTVDHRLSREDERLRIENSGGYVNCRSGIWRVQGSLAISRAIGDMHLKDWVISDPEIKRVPLTSDCEFLIMASDGLWDKVNEQEAVDVVLRDRNSVESCKKLVDMSFSRGNMDDITVMVINLHNFMPK</sequence>
<gene>
    <name evidence="8" type="ORF">MANES_18G116200v8</name>
</gene>
<comment type="caution">
    <text evidence="8">The sequence shown here is derived from an EMBL/GenBank/DDBJ whole genome shotgun (WGS) entry which is preliminary data.</text>
</comment>
<dbReference type="Proteomes" id="UP000091857">
    <property type="component" value="Chromosome 18"/>
</dbReference>
<feature type="domain" description="PPM-type phosphatase" evidence="7">
    <location>
        <begin position="168"/>
        <end position="418"/>
    </location>
</feature>
<proteinExistence type="predicted"/>